<evidence type="ECO:0000256" key="3">
    <source>
        <dbReference type="ARBA" id="ARBA00022679"/>
    </source>
</evidence>
<dbReference type="InterPro" id="IPR036526">
    <property type="entry name" value="C-N_Hydrolase_sf"/>
</dbReference>
<gene>
    <name evidence="8 9" type="primary">lnt</name>
    <name evidence="9" type="ORF">C3E79_05460</name>
</gene>
<feature type="transmembrane region" description="Helical" evidence="8">
    <location>
        <begin position="179"/>
        <end position="200"/>
    </location>
</feature>
<evidence type="ECO:0000313" key="9">
    <source>
        <dbReference type="EMBL" id="AWB83992.1"/>
    </source>
</evidence>
<dbReference type="HAMAP" id="MF_01148">
    <property type="entry name" value="Lnt"/>
    <property type="match status" value="1"/>
</dbReference>
<name>A0A2S0WE97_9CORY</name>
<reference evidence="10" key="1">
    <citation type="submission" date="2018-01" db="EMBL/GenBank/DDBJ databases">
        <authorList>
            <person name="Li J."/>
        </authorList>
    </citation>
    <scope>NUCLEOTIDE SEQUENCE [LARGE SCALE GENOMIC DNA]</scope>
    <source>
        <strain evidence="10">2184</strain>
    </source>
</reference>
<dbReference type="NCBIfam" id="TIGR00546">
    <property type="entry name" value="lnt"/>
    <property type="match status" value="1"/>
</dbReference>
<dbReference type="CDD" id="cd07571">
    <property type="entry name" value="ALP_N-acyl_transferase"/>
    <property type="match status" value="1"/>
</dbReference>
<dbReference type="PANTHER" id="PTHR38686">
    <property type="entry name" value="APOLIPOPROTEIN N-ACYLTRANSFERASE"/>
    <property type="match status" value="1"/>
</dbReference>
<dbReference type="SUPFAM" id="SSF56317">
    <property type="entry name" value="Carbon-nitrogen hydrolase"/>
    <property type="match status" value="1"/>
</dbReference>
<evidence type="ECO:0000256" key="6">
    <source>
        <dbReference type="ARBA" id="ARBA00023136"/>
    </source>
</evidence>
<keyword evidence="9" id="KW-0449">Lipoprotein</keyword>
<dbReference type="RefSeq" id="WP_108404001.1">
    <property type="nucleotide sequence ID" value="NZ_CP026948.1"/>
</dbReference>
<comment type="catalytic activity">
    <reaction evidence="8">
        <text>N-terminal S-1,2-diacyl-sn-glyceryl-L-cysteinyl-[lipoprotein] + a glycerophospholipid = N-acyl-S-1,2-diacyl-sn-glyceryl-L-cysteinyl-[lipoprotein] + a 2-acyl-sn-glycero-3-phospholipid + H(+)</text>
        <dbReference type="Rhea" id="RHEA:48228"/>
        <dbReference type="Rhea" id="RHEA-COMP:14681"/>
        <dbReference type="Rhea" id="RHEA-COMP:14684"/>
        <dbReference type="ChEBI" id="CHEBI:15378"/>
        <dbReference type="ChEBI" id="CHEBI:136912"/>
        <dbReference type="ChEBI" id="CHEBI:140656"/>
        <dbReference type="ChEBI" id="CHEBI:140657"/>
        <dbReference type="ChEBI" id="CHEBI:140660"/>
        <dbReference type="EC" id="2.3.1.269"/>
    </reaction>
</comment>
<feature type="transmembrane region" description="Helical" evidence="8">
    <location>
        <begin position="110"/>
        <end position="129"/>
    </location>
</feature>
<comment type="similarity">
    <text evidence="8">Belongs to the CN hydrolase family. Apolipoprotein N-acyltransferase subfamily.</text>
</comment>
<keyword evidence="6 8" id="KW-0472">Membrane</keyword>
<dbReference type="GO" id="GO:0042158">
    <property type="term" value="P:lipoprotein biosynthetic process"/>
    <property type="evidence" value="ECO:0007669"/>
    <property type="project" value="UniProtKB-UniRule"/>
</dbReference>
<accession>A0A2S0WE97</accession>
<protein>
    <recommendedName>
        <fullName evidence="8">Apolipoprotein N-acyltransferase</fullName>
        <shortName evidence="8">ALP N-acyltransferase</shortName>
        <ecNumber evidence="8">2.3.1.269</ecNumber>
    </recommendedName>
</protein>
<keyword evidence="3 8" id="KW-0808">Transferase</keyword>
<dbReference type="Pfam" id="PF20154">
    <property type="entry name" value="LNT_N"/>
    <property type="match status" value="1"/>
</dbReference>
<dbReference type="InterPro" id="IPR004563">
    <property type="entry name" value="Apolipo_AcylTrfase"/>
</dbReference>
<dbReference type="GO" id="GO:0016410">
    <property type="term" value="F:N-acyltransferase activity"/>
    <property type="evidence" value="ECO:0007669"/>
    <property type="project" value="UniProtKB-UniRule"/>
</dbReference>
<dbReference type="UniPathway" id="UPA00666"/>
<dbReference type="PANTHER" id="PTHR38686:SF1">
    <property type="entry name" value="APOLIPOPROTEIN N-ACYLTRANSFERASE"/>
    <property type="match status" value="1"/>
</dbReference>
<keyword evidence="5 8" id="KW-1133">Transmembrane helix</keyword>
<comment type="pathway">
    <text evidence="8">Protein modification; lipoprotein biosynthesis (N-acyl transfer).</text>
</comment>
<comment type="function">
    <text evidence="8">Catalyzes the phospholipid dependent N-acylation of the N-terminal cysteine of apolipoprotein, the last step in lipoprotein maturation.</text>
</comment>
<dbReference type="PROSITE" id="PS50263">
    <property type="entry name" value="CN_HYDROLASE"/>
    <property type="match status" value="1"/>
</dbReference>
<feature type="transmembrane region" description="Helical" evidence="8">
    <location>
        <begin position="51"/>
        <end position="73"/>
    </location>
</feature>
<keyword evidence="7 8" id="KW-0012">Acyltransferase</keyword>
<evidence type="ECO:0000256" key="5">
    <source>
        <dbReference type="ARBA" id="ARBA00022989"/>
    </source>
</evidence>
<dbReference type="OrthoDB" id="9804277at2"/>
<evidence type="ECO:0000256" key="4">
    <source>
        <dbReference type="ARBA" id="ARBA00022692"/>
    </source>
</evidence>
<evidence type="ECO:0000313" key="10">
    <source>
        <dbReference type="Proteomes" id="UP000244754"/>
    </source>
</evidence>
<comment type="subcellular location">
    <subcellularLocation>
        <location evidence="1 8">Cell membrane</location>
        <topology evidence="1 8">Multi-pass membrane protein</topology>
    </subcellularLocation>
</comment>
<dbReference type="EMBL" id="CP026948">
    <property type="protein sequence ID" value="AWB83992.1"/>
    <property type="molecule type" value="Genomic_DNA"/>
</dbReference>
<dbReference type="Proteomes" id="UP000244754">
    <property type="component" value="Chromosome"/>
</dbReference>
<proteinExistence type="inferred from homology"/>
<dbReference type="InterPro" id="IPR045378">
    <property type="entry name" value="LNT_N"/>
</dbReference>
<evidence type="ECO:0000256" key="8">
    <source>
        <dbReference type="HAMAP-Rule" id="MF_01148"/>
    </source>
</evidence>
<evidence type="ECO:0000256" key="1">
    <source>
        <dbReference type="ARBA" id="ARBA00004651"/>
    </source>
</evidence>
<dbReference type="EC" id="2.3.1.269" evidence="8"/>
<keyword evidence="10" id="KW-1185">Reference proteome</keyword>
<dbReference type="GO" id="GO:0005886">
    <property type="term" value="C:plasma membrane"/>
    <property type="evidence" value="ECO:0007669"/>
    <property type="project" value="UniProtKB-SubCell"/>
</dbReference>
<feature type="transmembrane region" description="Helical" evidence="8">
    <location>
        <begin position="26"/>
        <end position="44"/>
    </location>
</feature>
<sequence>MSTLARLALAALGGVAVYFSYEPHGLWPLAIIGVAGFSLALAPWRGAGPSAALGALIAFVHALGTFLLLLPWVGEFVGALPYIALAVSLAAYTVPMGIFGALIARRRYGLLAFPAVYLAVEWARSSFPFGGFPWARLAWGQIDGPLAALASWGGPALVTFATVLSGCGIAALIASPRRIALGAAALVAPLGLGLAAQLGVDRGGEIGQVTASAVQGNVPRMGLDFNAQRRAVLGNHVNETFALAESGAKPDIVIWPENSSDVNPFTDPEAAALIRAAVERIDAPVLVGTLTRDDVGQRNTMHVFDPETGAGDYHYKKYLQPFGEYMPMRDFFRHFSELVDLAGDFQPGNGPGVVSMGKATVGIATCYEVAVDNAYRTSIRNGATILATPTNNATFGFTDMTYQQLAMSRMRAIETDRAVVVAATSGVSAIVRPDGSVSQHTGIFEAGHLTEELPLKDTVTPAVVIGRVLEWVLVGLGVAAMAAGMLQGRSVWNNQRKES</sequence>
<keyword evidence="4 8" id="KW-0812">Transmembrane</keyword>
<organism evidence="9 10">
    <name type="scientific">Corynebacterium liangguodongii</name>
    <dbReference type="NCBI Taxonomy" id="2079535"/>
    <lineage>
        <taxon>Bacteria</taxon>
        <taxon>Bacillati</taxon>
        <taxon>Actinomycetota</taxon>
        <taxon>Actinomycetes</taxon>
        <taxon>Mycobacteriales</taxon>
        <taxon>Corynebacteriaceae</taxon>
        <taxon>Corynebacterium</taxon>
    </lineage>
</organism>
<evidence type="ECO:0000256" key="7">
    <source>
        <dbReference type="ARBA" id="ARBA00023315"/>
    </source>
</evidence>
<dbReference type="KEGG" id="clia:C3E79_05460"/>
<dbReference type="Gene3D" id="3.60.110.10">
    <property type="entry name" value="Carbon-nitrogen hydrolase"/>
    <property type="match status" value="1"/>
</dbReference>
<evidence type="ECO:0000256" key="2">
    <source>
        <dbReference type="ARBA" id="ARBA00022475"/>
    </source>
</evidence>
<feature type="transmembrane region" description="Helical" evidence="8">
    <location>
        <begin position="79"/>
        <end position="103"/>
    </location>
</feature>
<dbReference type="InterPro" id="IPR003010">
    <property type="entry name" value="C-N_Hydrolase"/>
</dbReference>
<keyword evidence="2 8" id="KW-1003">Cell membrane</keyword>
<dbReference type="AlphaFoldDB" id="A0A2S0WE97"/>
<dbReference type="Pfam" id="PF00795">
    <property type="entry name" value="CN_hydrolase"/>
    <property type="match status" value="1"/>
</dbReference>
<feature type="transmembrane region" description="Helical" evidence="8">
    <location>
        <begin position="149"/>
        <end position="172"/>
    </location>
</feature>